<evidence type="ECO:0008006" key="3">
    <source>
        <dbReference type="Google" id="ProtNLM"/>
    </source>
</evidence>
<sequence>MKNIAFAIIIFSALLGSCGKEGNKNVLKTDGDGTVLADNGKVDENVSYNTDVNGKKMIRTNYLYKATDGSQVIVTFDYDPGTSDVEISSNGKTFKLDKIQSDGKVTTYEKGDMKATVKGDSLILHQGSNVIELVKGKI</sequence>
<accession>A0ABR8ZE18</accession>
<dbReference type="EMBL" id="JACYFS010000004">
    <property type="protein sequence ID" value="MBD8083511.1"/>
    <property type="molecule type" value="Genomic_DNA"/>
</dbReference>
<dbReference type="PROSITE" id="PS51257">
    <property type="entry name" value="PROKAR_LIPOPROTEIN"/>
    <property type="match status" value="1"/>
</dbReference>
<dbReference type="Proteomes" id="UP000637299">
    <property type="component" value="Unassembled WGS sequence"/>
</dbReference>
<gene>
    <name evidence="1" type="ORF">IC610_13910</name>
</gene>
<protein>
    <recommendedName>
        <fullName evidence="3">Copper resistance protein NlpE</fullName>
    </recommendedName>
</protein>
<evidence type="ECO:0000313" key="2">
    <source>
        <dbReference type="Proteomes" id="UP000637299"/>
    </source>
</evidence>
<dbReference type="RefSeq" id="WP_191737413.1">
    <property type="nucleotide sequence ID" value="NZ_JACYFS010000004.1"/>
</dbReference>
<proteinExistence type="predicted"/>
<comment type="caution">
    <text evidence="1">The sequence shown here is derived from an EMBL/GenBank/DDBJ whole genome shotgun (WGS) entry which is preliminary data.</text>
</comment>
<keyword evidence="2" id="KW-1185">Reference proteome</keyword>
<reference evidence="1 2" key="1">
    <citation type="submission" date="2020-09" db="EMBL/GenBank/DDBJ databases">
        <title>Genome seq and assembly of Chryseobacterium sp.</title>
        <authorList>
            <person name="Chhetri G."/>
        </authorList>
    </citation>
    <scope>NUCLEOTIDE SEQUENCE [LARGE SCALE GENOMIC DNA]</scope>
    <source>
        <strain evidence="1 2">GCR10</strain>
    </source>
</reference>
<evidence type="ECO:0000313" key="1">
    <source>
        <dbReference type="EMBL" id="MBD8083511.1"/>
    </source>
</evidence>
<organism evidence="1 2">
    <name type="scientific">Chryseobacterium caseinilyticum</name>
    <dbReference type="NCBI Taxonomy" id="2771428"/>
    <lineage>
        <taxon>Bacteria</taxon>
        <taxon>Pseudomonadati</taxon>
        <taxon>Bacteroidota</taxon>
        <taxon>Flavobacteriia</taxon>
        <taxon>Flavobacteriales</taxon>
        <taxon>Weeksellaceae</taxon>
        <taxon>Chryseobacterium group</taxon>
        <taxon>Chryseobacterium</taxon>
    </lineage>
</organism>
<name>A0ABR8ZE18_9FLAO</name>